<feature type="domain" description="3-keto-alpha-glucoside-1,2-lyase/3-keto-2-hydroxy-glucal hydratase" evidence="2">
    <location>
        <begin position="55"/>
        <end position="239"/>
    </location>
</feature>
<feature type="chain" id="PRO_5046077123" evidence="1">
    <location>
        <begin position="22"/>
        <end position="242"/>
    </location>
</feature>
<dbReference type="EMBL" id="JAUJEB010000011">
    <property type="protein sequence ID" value="MDN5216836.1"/>
    <property type="molecule type" value="Genomic_DNA"/>
</dbReference>
<dbReference type="Pfam" id="PF06439">
    <property type="entry name" value="3keto-disac_hyd"/>
    <property type="match status" value="1"/>
</dbReference>
<sequence>MMARKTLLTLFLICLIQHVLAQNAGYKPNKYQEVWAPEPRVVDTGVDDKTPPSDAIILYDGTGLDQWVSKRDGSPVKWKSENGVLTVAPKTGSIITKQKFGDCQLHIEWRSPAVVEEEGGQKRGNSGVYLQSRYEVQILDSYQNRTYSNGQAGAIYKQHIPLVNASRKPGEWQTYDIIYTAPRFNRDSIKVSAGRVTVIHNGVLIQNNVEMKGRAPHGEAPLLLQDHSDLVSFRNIWIRRLD</sequence>
<gene>
    <name evidence="3" type="ORF">QQ020_32495</name>
</gene>
<dbReference type="RefSeq" id="WP_346762173.1">
    <property type="nucleotide sequence ID" value="NZ_JAUJEB010000011.1"/>
</dbReference>
<evidence type="ECO:0000313" key="3">
    <source>
        <dbReference type="EMBL" id="MDN5216836.1"/>
    </source>
</evidence>
<keyword evidence="1" id="KW-0732">Signal</keyword>
<organism evidence="3 4">
    <name type="scientific">Agaribacillus aureus</name>
    <dbReference type="NCBI Taxonomy" id="3051825"/>
    <lineage>
        <taxon>Bacteria</taxon>
        <taxon>Pseudomonadati</taxon>
        <taxon>Bacteroidota</taxon>
        <taxon>Cytophagia</taxon>
        <taxon>Cytophagales</taxon>
        <taxon>Splendidivirgaceae</taxon>
        <taxon>Agaribacillus</taxon>
    </lineage>
</organism>
<accession>A0ABT8LIH2</accession>
<dbReference type="Proteomes" id="UP001172083">
    <property type="component" value="Unassembled WGS sequence"/>
</dbReference>
<proteinExistence type="predicted"/>
<keyword evidence="4" id="KW-1185">Reference proteome</keyword>
<protein>
    <submittedName>
        <fullName evidence="3">DUF1080 domain-containing protein</fullName>
    </submittedName>
</protein>
<evidence type="ECO:0000313" key="4">
    <source>
        <dbReference type="Proteomes" id="UP001172083"/>
    </source>
</evidence>
<reference evidence="3" key="1">
    <citation type="submission" date="2023-06" db="EMBL/GenBank/DDBJ databases">
        <title>Genomic of Agaribacillus aureum.</title>
        <authorList>
            <person name="Wang G."/>
        </authorList>
    </citation>
    <scope>NUCLEOTIDE SEQUENCE</scope>
    <source>
        <strain evidence="3">BMA12</strain>
    </source>
</reference>
<dbReference type="InterPro" id="IPR010496">
    <property type="entry name" value="AL/BT2_dom"/>
</dbReference>
<name>A0ABT8LIH2_9BACT</name>
<comment type="caution">
    <text evidence="3">The sequence shown here is derived from an EMBL/GenBank/DDBJ whole genome shotgun (WGS) entry which is preliminary data.</text>
</comment>
<evidence type="ECO:0000259" key="2">
    <source>
        <dbReference type="Pfam" id="PF06439"/>
    </source>
</evidence>
<dbReference type="Gene3D" id="2.60.120.560">
    <property type="entry name" value="Exo-inulinase, domain 1"/>
    <property type="match status" value="1"/>
</dbReference>
<feature type="signal peptide" evidence="1">
    <location>
        <begin position="1"/>
        <end position="21"/>
    </location>
</feature>
<evidence type="ECO:0000256" key="1">
    <source>
        <dbReference type="SAM" id="SignalP"/>
    </source>
</evidence>